<evidence type="ECO:0000313" key="2">
    <source>
        <dbReference type="Proteomes" id="UP000095282"/>
    </source>
</evidence>
<dbReference type="Proteomes" id="UP000095282">
    <property type="component" value="Unplaced"/>
</dbReference>
<evidence type="ECO:0000313" key="3">
    <source>
        <dbReference type="WBParaSite" id="Csp11.Scaffold629.g9264.t1"/>
    </source>
</evidence>
<protein>
    <submittedName>
        <fullName evidence="3">GB1/RHD3-type G domain-containing protein</fullName>
    </submittedName>
</protein>
<feature type="compositionally biased region" description="Basic residues" evidence="1">
    <location>
        <begin position="34"/>
        <end position="45"/>
    </location>
</feature>
<dbReference type="AlphaFoldDB" id="A0A1I7UH36"/>
<name>A0A1I7UH36_9PELO</name>
<evidence type="ECO:0000256" key="1">
    <source>
        <dbReference type="SAM" id="MobiDB-lite"/>
    </source>
</evidence>
<organism evidence="2 3">
    <name type="scientific">Caenorhabditis tropicalis</name>
    <dbReference type="NCBI Taxonomy" id="1561998"/>
    <lineage>
        <taxon>Eukaryota</taxon>
        <taxon>Metazoa</taxon>
        <taxon>Ecdysozoa</taxon>
        <taxon>Nematoda</taxon>
        <taxon>Chromadorea</taxon>
        <taxon>Rhabditida</taxon>
        <taxon>Rhabditina</taxon>
        <taxon>Rhabditomorpha</taxon>
        <taxon>Rhabditoidea</taxon>
        <taxon>Rhabditidae</taxon>
        <taxon>Peloderinae</taxon>
        <taxon>Caenorhabditis</taxon>
    </lineage>
</organism>
<dbReference type="WBParaSite" id="Csp11.Scaffold629.g9264.t1">
    <property type="protein sequence ID" value="Csp11.Scaffold629.g9264.t1"/>
    <property type="gene ID" value="Csp11.Scaffold629.g9264"/>
</dbReference>
<keyword evidence="2" id="KW-1185">Reference proteome</keyword>
<feature type="region of interest" description="Disordered" evidence="1">
    <location>
        <begin position="491"/>
        <end position="535"/>
    </location>
</feature>
<feature type="region of interest" description="Disordered" evidence="1">
    <location>
        <begin position="1"/>
        <end position="49"/>
    </location>
</feature>
<feature type="compositionally biased region" description="Basic and acidic residues" evidence="1">
    <location>
        <begin position="491"/>
        <end position="506"/>
    </location>
</feature>
<proteinExistence type="predicted"/>
<reference evidence="3" key="1">
    <citation type="submission" date="2016-11" db="UniProtKB">
        <authorList>
            <consortium name="WormBaseParasite"/>
        </authorList>
    </citation>
    <scope>IDENTIFICATION</scope>
</reference>
<accession>A0A1I7UH36</accession>
<feature type="compositionally biased region" description="Acidic residues" evidence="1">
    <location>
        <begin position="507"/>
        <end position="517"/>
    </location>
</feature>
<sequence>MDTDLNKVTGINMETAKQESETSKTSPEQLEKIKNRKKKTAKRTQKTGDRMATVRNTVRELQMKMSRMENEILRPTMELFKKFGEKKTAKQAEKTGDRTPSNSFDICKLLENTPNSNEQRMTNMDELNKSQHAAMMMSAQLGTQLTARLVAQRTNPSGTFTNTMPNFSKAHSDYMENSRKLNEDLLADLEKDTVKMQDEEYKKKVDEMRAIIAQGRIPDYSLFDIKSPGFIKAYSEFTERSMKMSNNMMTEMKEGSKREEDFKKALNEMCTQLASKTSFSSVKTDSKVVKEEIDKLVGYLTASLNRMKERKPGAPRLSFAEYSKMHTECTGKTWEVNDNFFANISDETKQKLKERLHSPEFSDLLKILPEWMEESRRANEETMAKTADIMKKYWERQNYSKTNESKLEEKDSEIERLRELLKAKEEEVAEEKAKFRVQEELTNGLRKWVVEKDAELMVRESQIKAKEAELEEKSKKRSLEVEDWLVEVDEKKSKEEEKETIQKLEDLELDSGDEDNASIDSKDSEGSSFDLLEDN</sequence>